<gene>
    <name evidence="1" type="ordered locus">Tint_2649</name>
</gene>
<dbReference type="BioCyc" id="TINT75379:TINT_RS13250-MONOMER"/>
<dbReference type="KEGG" id="tin:Tint_2649"/>
<name>D5X673_THIK1</name>
<accession>D5X673</accession>
<evidence type="ECO:0000313" key="1">
    <source>
        <dbReference type="EMBL" id="ADG31990.1"/>
    </source>
</evidence>
<organism evidence="1">
    <name type="scientific">Thiomonas intermedia (strain K12)</name>
    <name type="common">Thiobacillus intermedius</name>
    <dbReference type="NCBI Taxonomy" id="75379"/>
    <lineage>
        <taxon>Bacteria</taxon>
        <taxon>Pseudomonadati</taxon>
        <taxon>Pseudomonadota</taxon>
        <taxon>Betaproteobacteria</taxon>
        <taxon>Burkholderiales</taxon>
        <taxon>Thiomonas</taxon>
    </lineage>
</organism>
<proteinExistence type="predicted"/>
<dbReference type="HOGENOM" id="CLU_2319217_0_0_4"/>
<sequence>MYGLGAPAHCELDMAITRSAFARQLTMAFPTLRADGPQAYSGHDAGCDWHIRLHPAEPTRLGLIVLERWLAEVSLTAADPAKRRAWWQQFTAHFQKGGG</sequence>
<reference evidence="1" key="1">
    <citation type="submission" date="2010-04" db="EMBL/GenBank/DDBJ databases">
        <title>Complete sequence of Thiomonas intermedia K12.</title>
        <authorList>
            <consortium name="US DOE Joint Genome Institute"/>
            <person name="Lucas S."/>
            <person name="Copeland A."/>
            <person name="Lapidus A."/>
            <person name="Cheng J.-F."/>
            <person name="Bruce D."/>
            <person name="Goodwin L."/>
            <person name="Pitluck S."/>
            <person name="Davenport K."/>
            <person name="Detter J.C."/>
            <person name="Han C."/>
            <person name="Tapia R."/>
            <person name="Land M."/>
            <person name="Hauser L."/>
            <person name="Kyrpides N."/>
            <person name="Ovchinnikova G."/>
            <person name="Kerfeld C.A."/>
            <person name="Cannon G.C."/>
            <person name="Heinhorst S."/>
            <person name="Woyke T."/>
        </authorList>
    </citation>
    <scope>NUCLEOTIDE SEQUENCE [LARGE SCALE GENOMIC DNA]</scope>
    <source>
        <strain evidence="1">K12</strain>
    </source>
</reference>
<dbReference type="EMBL" id="CP002021">
    <property type="protein sequence ID" value="ADG31990.1"/>
    <property type="molecule type" value="Genomic_DNA"/>
</dbReference>
<dbReference type="AlphaFoldDB" id="D5X673"/>
<protein>
    <submittedName>
        <fullName evidence="1">Uncharacterized protein</fullName>
    </submittedName>
</protein>
<dbReference type="STRING" id="75379.Tint_2649"/>